<sequence length="110" mass="12656">MIRLPLAEVDWILAQERERVCDPDDFAGLRRDDQRESLMPEGEIEETRALLLEAAALCRAANDSFAEYQAEVKAAVESQGYFEVESDYLAVRAQRQAQFEEEWAKPFDDL</sequence>
<reference evidence="1 2" key="1">
    <citation type="submission" date="2019-11" db="EMBL/GenBank/DDBJ databases">
        <title>Whole genome sequence of Oryza granulata.</title>
        <authorList>
            <person name="Li W."/>
        </authorList>
    </citation>
    <scope>NUCLEOTIDE SEQUENCE [LARGE SCALE GENOMIC DNA]</scope>
    <source>
        <strain evidence="2">cv. Menghai</strain>
        <tissue evidence="1">Leaf</tissue>
    </source>
</reference>
<dbReference type="EMBL" id="SPHZ02000010">
    <property type="protein sequence ID" value="KAF0894971.1"/>
    <property type="molecule type" value="Genomic_DNA"/>
</dbReference>
<accession>A0A6G1C4L5</accession>
<keyword evidence="2" id="KW-1185">Reference proteome</keyword>
<evidence type="ECO:0000313" key="2">
    <source>
        <dbReference type="Proteomes" id="UP000479710"/>
    </source>
</evidence>
<protein>
    <submittedName>
        <fullName evidence="1">Uncharacterized protein</fullName>
    </submittedName>
</protein>
<organism evidence="1 2">
    <name type="scientific">Oryza meyeriana var. granulata</name>
    <dbReference type="NCBI Taxonomy" id="110450"/>
    <lineage>
        <taxon>Eukaryota</taxon>
        <taxon>Viridiplantae</taxon>
        <taxon>Streptophyta</taxon>
        <taxon>Embryophyta</taxon>
        <taxon>Tracheophyta</taxon>
        <taxon>Spermatophyta</taxon>
        <taxon>Magnoliopsida</taxon>
        <taxon>Liliopsida</taxon>
        <taxon>Poales</taxon>
        <taxon>Poaceae</taxon>
        <taxon>BOP clade</taxon>
        <taxon>Oryzoideae</taxon>
        <taxon>Oryzeae</taxon>
        <taxon>Oryzinae</taxon>
        <taxon>Oryza</taxon>
        <taxon>Oryza meyeriana</taxon>
    </lineage>
</organism>
<comment type="caution">
    <text evidence="1">The sequence shown here is derived from an EMBL/GenBank/DDBJ whole genome shotgun (WGS) entry which is preliminary data.</text>
</comment>
<dbReference type="PANTHER" id="PTHR35166">
    <property type="entry name" value="OS05G0193700 PROTEIN-RELATED"/>
    <property type="match status" value="1"/>
</dbReference>
<name>A0A6G1C4L5_9ORYZ</name>
<dbReference type="OrthoDB" id="687234at2759"/>
<gene>
    <name evidence="1" type="ORF">E2562_004960</name>
</gene>
<proteinExistence type="predicted"/>
<dbReference type="AlphaFoldDB" id="A0A6G1C4L5"/>
<evidence type="ECO:0000313" key="1">
    <source>
        <dbReference type="EMBL" id="KAF0894971.1"/>
    </source>
</evidence>
<dbReference type="PANTHER" id="PTHR35166:SF11">
    <property type="entry name" value="OS05G0151550 PROTEIN"/>
    <property type="match status" value="1"/>
</dbReference>
<dbReference type="Proteomes" id="UP000479710">
    <property type="component" value="Unassembled WGS sequence"/>
</dbReference>